<keyword evidence="2" id="KW-0812">Transmembrane</keyword>
<feature type="transmembrane region" description="Helical" evidence="2">
    <location>
        <begin position="283"/>
        <end position="305"/>
    </location>
</feature>
<feature type="region of interest" description="Disordered" evidence="1">
    <location>
        <begin position="370"/>
        <end position="402"/>
    </location>
</feature>
<feature type="transmembrane region" description="Helical" evidence="2">
    <location>
        <begin position="253"/>
        <end position="277"/>
    </location>
</feature>
<protein>
    <recommendedName>
        <fullName evidence="4">DUF8173 domain-containing protein</fullName>
    </recommendedName>
</protein>
<name>A0A0D5LPT1_MAREN</name>
<keyword evidence="2" id="KW-1133">Transmembrane helix</keyword>
<feature type="chain" id="PRO_5013017501" description="DUF8173 domain-containing protein" evidence="3">
    <location>
        <begin position="16"/>
        <end position="402"/>
    </location>
</feature>
<feature type="transmembrane region" description="Helical" evidence="2">
    <location>
        <begin position="213"/>
        <end position="233"/>
    </location>
</feature>
<feature type="signal peptide" evidence="3">
    <location>
        <begin position="1"/>
        <end position="15"/>
    </location>
</feature>
<feature type="transmembrane region" description="Helical" evidence="2">
    <location>
        <begin position="342"/>
        <end position="361"/>
    </location>
</feature>
<dbReference type="HOGENOM" id="CLU_635851_0_0_5"/>
<feature type="transmembrane region" description="Helical" evidence="2">
    <location>
        <begin position="317"/>
        <end position="336"/>
    </location>
</feature>
<dbReference type="AlphaFoldDB" id="A0A0D5LPT1"/>
<feature type="compositionally biased region" description="Pro residues" evidence="1">
    <location>
        <begin position="375"/>
        <end position="392"/>
    </location>
</feature>
<evidence type="ECO:0000256" key="2">
    <source>
        <dbReference type="SAM" id="Phobius"/>
    </source>
</evidence>
<dbReference type="KEGG" id="mey:TM49_11345"/>
<evidence type="ECO:0000259" key="4">
    <source>
        <dbReference type="Pfam" id="PF26514"/>
    </source>
</evidence>
<dbReference type="InterPro" id="IPR058486">
    <property type="entry name" value="DUF8173"/>
</dbReference>
<dbReference type="PATRIC" id="fig|1486262.3.peg.2348"/>
<evidence type="ECO:0000256" key="3">
    <source>
        <dbReference type="SAM" id="SignalP"/>
    </source>
</evidence>
<keyword evidence="6" id="KW-1185">Reference proteome</keyword>
<gene>
    <name evidence="5" type="ORF">TM49_11345</name>
</gene>
<evidence type="ECO:0000313" key="6">
    <source>
        <dbReference type="Proteomes" id="UP000032611"/>
    </source>
</evidence>
<proteinExistence type="predicted"/>
<dbReference type="EMBL" id="CP010803">
    <property type="protein sequence ID" value="AJY46136.1"/>
    <property type="molecule type" value="Genomic_DNA"/>
</dbReference>
<organism evidence="5 6">
    <name type="scientific">Martelella endophytica</name>
    <dbReference type="NCBI Taxonomy" id="1486262"/>
    <lineage>
        <taxon>Bacteria</taxon>
        <taxon>Pseudomonadati</taxon>
        <taxon>Pseudomonadota</taxon>
        <taxon>Alphaproteobacteria</taxon>
        <taxon>Hyphomicrobiales</taxon>
        <taxon>Aurantimonadaceae</taxon>
        <taxon>Martelella</taxon>
    </lineage>
</organism>
<feature type="domain" description="DUF8173" evidence="4">
    <location>
        <begin position="214"/>
        <end position="358"/>
    </location>
</feature>
<evidence type="ECO:0000256" key="1">
    <source>
        <dbReference type="SAM" id="MobiDB-lite"/>
    </source>
</evidence>
<evidence type="ECO:0000313" key="5">
    <source>
        <dbReference type="EMBL" id="AJY46136.1"/>
    </source>
</evidence>
<reference evidence="5 6" key="1">
    <citation type="journal article" date="2015" name="Genome Announc.">
        <title>Complete genome sequence of Martelella endophytica YC6887, which has antifungal activity associated with a halophyte.</title>
        <authorList>
            <person name="Khan A."/>
            <person name="Khan H."/>
            <person name="Chung E.J."/>
            <person name="Hossain M.T."/>
            <person name="Chung Y.R."/>
        </authorList>
    </citation>
    <scope>NUCLEOTIDE SEQUENCE [LARGE SCALE GENOMIC DNA]</scope>
    <source>
        <strain evidence="5">YC6887</strain>
    </source>
</reference>
<accession>A0A0D5LPT1</accession>
<dbReference type="Pfam" id="PF26514">
    <property type="entry name" value="DUF8173"/>
    <property type="match status" value="1"/>
</dbReference>
<keyword evidence="3" id="KW-0732">Signal</keyword>
<sequence>MLLAALLFAAPAALADDDTFVFGGDTYASGATPSLRQDSPRSAFLSGFSVTLDGAVTRNAHLAGARVRADGPVSGDLYAAGFSVDVDGAVAGDVSIAGANIEIGESASIGGNARLFGGTVEVDAPITGSLLAAAGNLTLNAPISGDAMFAGDEISFGPDATIGGTLTYSAPEEIDIPESVISPEKVTFHKLTPSVTETTDEDEALVSSDTVKVTGYITTLVFMLALAAFFLTFTPTRVEAMRARLMTRPLASLGYGFLALSMLIGAVPVALLTLVAIPLIPFVVLATVIAWTLAYLLAVFALSWWVVTKIRPMRASLLNMLLATAAGLVLMSLLHYLPFFGWIANMAVVLIGLGAMAAICGKGLQERRLRRTAPPAAPVPATPSEPAEPPELPGEDTPPRTQ</sequence>
<keyword evidence="2" id="KW-0472">Membrane</keyword>
<dbReference type="Proteomes" id="UP000032611">
    <property type="component" value="Chromosome"/>
</dbReference>